<gene>
    <name evidence="2" type="ORF">GPM918_LOCUS36013</name>
    <name evidence="3" type="ORF">SRO942_LOCUS36739</name>
</gene>
<dbReference type="EMBL" id="CAJNOQ010021388">
    <property type="protein sequence ID" value="CAF1485299.1"/>
    <property type="molecule type" value="Genomic_DNA"/>
</dbReference>
<accession>A0A815S0J4</accession>
<feature type="non-terminal residue" evidence="2">
    <location>
        <position position="1"/>
    </location>
</feature>
<evidence type="ECO:0000313" key="2">
    <source>
        <dbReference type="EMBL" id="CAF1485299.1"/>
    </source>
</evidence>
<dbReference type="Proteomes" id="UP000681722">
    <property type="component" value="Unassembled WGS sequence"/>
</dbReference>
<sequence>VLTMSEVCAKDIEKIVSASLKRLLPRDETNFKCKTLKRSGDYRLLGSDDSWYERNFFTSNEAQSILEELDEQVQFLPRDPNSNLSHQLQQQPLVTSRIPETSPTSALMNQRSTSASDSPLVIHQQNSTFANNQSNLGIQQSQTQSCVLPQLSTGIEEGSQNVIDGGYITIGAKRKSGKQGNATTTIDSDEVSTEARRFAETRYPFPPFLVKFKEDIKESNVINESKQYMEVNYNVQLEFEGYKLKGKQELLLFVKNRESFVILFGSTNWPSTLCSLDFQLVVPRRLPPQFSIMLRNVAPDMDTSQLLMELQQVYPDIINASRIFNKDSGQTTLVRLDIQSVKIIDELLRRKFVYLYHSRHPVSEYLVPAKVLVYSKCFQLGHFRSNCPQQRNRCKICGLEIDDLKKHREEDCDNLSKCVRCNDSHDSNDNRCPTIRSYRSILTKQLLRTTETKQVKDKDKGTAFQHNNNDFSPMDAMVNINRYNRNGWVDGNNDERLSRLEKNVGERGEEINRLLKVAEQHDEQLRQMQHVIQHQEIRLEQYAQNLTLLNVDIKFYNEFLGQFITPVCQA</sequence>
<dbReference type="EMBL" id="CAJOBC010086874">
    <property type="protein sequence ID" value="CAF4349452.1"/>
    <property type="molecule type" value="Genomic_DNA"/>
</dbReference>
<evidence type="ECO:0000256" key="1">
    <source>
        <dbReference type="SAM" id="Coils"/>
    </source>
</evidence>
<comment type="caution">
    <text evidence="2">The sequence shown here is derived from an EMBL/GenBank/DDBJ whole genome shotgun (WGS) entry which is preliminary data.</text>
</comment>
<reference evidence="2" key="1">
    <citation type="submission" date="2021-02" db="EMBL/GenBank/DDBJ databases">
        <authorList>
            <person name="Nowell W R."/>
        </authorList>
    </citation>
    <scope>NUCLEOTIDE SEQUENCE</scope>
</reference>
<name>A0A815S0J4_9BILA</name>
<keyword evidence="1" id="KW-0175">Coiled coil</keyword>
<proteinExistence type="predicted"/>
<evidence type="ECO:0000313" key="4">
    <source>
        <dbReference type="Proteomes" id="UP000663829"/>
    </source>
</evidence>
<dbReference type="Proteomes" id="UP000663829">
    <property type="component" value="Unassembled WGS sequence"/>
</dbReference>
<protein>
    <submittedName>
        <fullName evidence="2">Uncharacterized protein</fullName>
    </submittedName>
</protein>
<feature type="coiled-coil region" evidence="1">
    <location>
        <begin position="511"/>
        <end position="545"/>
    </location>
</feature>
<dbReference type="AlphaFoldDB" id="A0A815S0J4"/>
<organism evidence="2 4">
    <name type="scientific">Didymodactylos carnosus</name>
    <dbReference type="NCBI Taxonomy" id="1234261"/>
    <lineage>
        <taxon>Eukaryota</taxon>
        <taxon>Metazoa</taxon>
        <taxon>Spiralia</taxon>
        <taxon>Gnathifera</taxon>
        <taxon>Rotifera</taxon>
        <taxon>Eurotatoria</taxon>
        <taxon>Bdelloidea</taxon>
        <taxon>Philodinida</taxon>
        <taxon>Philodinidae</taxon>
        <taxon>Didymodactylos</taxon>
    </lineage>
</organism>
<keyword evidence="4" id="KW-1185">Reference proteome</keyword>
<dbReference type="OrthoDB" id="10069652at2759"/>
<evidence type="ECO:0000313" key="3">
    <source>
        <dbReference type="EMBL" id="CAF4349452.1"/>
    </source>
</evidence>
<feature type="non-terminal residue" evidence="2">
    <location>
        <position position="570"/>
    </location>
</feature>